<dbReference type="GO" id="GO:0008017">
    <property type="term" value="F:microtubule binding"/>
    <property type="evidence" value="ECO:0007669"/>
    <property type="project" value="InterPro"/>
</dbReference>
<dbReference type="Pfam" id="PF12473">
    <property type="entry name" value="DUF3694"/>
    <property type="match status" value="1"/>
</dbReference>
<dbReference type="InterPro" id="IPR008984">
    <property type="entry name" value="SMAD_FHA_dom_sf"/>
</dbReference>
<evidence type="ECO:0000256" key="8">
    <source>
        <dbReference type="ARBA" id="ARBA00023018"/>
    </source>
</evidence>
<dbReference type="InterPro" id="IPR001849">
    <property type="entry name" value="PH_domain"/>
</dbReference>
<gene>
    <name evidence="23" type="primary">KIF1B</name>
    <name evidence="23" type="synonym">kif1b</name>
</gene>
<evidence type="ECO:0000256" key="6">
    <source>
        <dbReference type="ARBA" id="ARBA00022741"/>
    </source>
</evidence>
<dbReference type="InterPro" id="IPR000253">
    <property type="entry name" value="FHA_dom"/>
</dbReference>
<evidence type="ECO:0000256" key="15">
    <source>
        <dbReference type="ARBA" id="ARBA00034103"/>
    </source>
</evidence>
<dbReference type="InterPro" id="IPR049780">
    <property type="entry name" value="PH_KIFIA_KIFIB"/>
</dbReference>
<evidence type="ECO:0000256" key="17">
    <source>
        <dbReference type="ARBA" id="ARBA00066390"/>
    </source>
</evidence>
<keyword evidence="3" id="KW-0963">Cytoplasm</keyword>
<evidence type="ECO:0000256" key="11">
    <source>
        <dbReference type="ARBA" id="ARBA00023175"/>
    </source>
</evidence>
<dbReference type="Gene3D" id="3.40.850.10">
    <property type="entry name" value="Kinesin motor domain"/>
    <property type="match status" value="1"/>
</dbReference>
<evidence type="ECO:0000259" key="21">
    <source>
        <dbReference type="PROSITE" id="PS50003"/>
    </source>
</evidence>
<evidence type="ECO:0000256" key="5">
    <source>
        <dbReference type="ARBA" id="ARBA00022701"/>
    </source>
</evidence>
<protein>
    <recommendedName>
        <fullName evidence="17">plus-end-directed kinesin ATPase</fullName>
        <ecNumber evidence="17">5.6.1.3</ecNumber>
    </recommendedName>
</protein>
<dbReference type="Pfam" id="PF12423">
    <property type="entry name" value="KIF1B"/>
    <property type="match status" value="1"/>
</dbReference>
<dbReference type="Pfam" id="PF00225">
    <property type="entry name" value="Kinesin"/>
    <property type="match status" value="1"/>
</dbReference>
<evidence type="ECO:0000256" key="2">
    <source>
        <dbReference type="ARBA" id="ARBA00004250"/>
    </source>
</evidence>
<comment type="similarity">
    <text evidence="18">Belongs to the TRAFAC class myosin-kinesin ATPase superfamily. Kinesin family.</text>
</comment>
<keyword evidence="6 18" id="KW-0547">Nucleotide-binding</keyword>
<accession>A0A8C7FLF3</accession>
<evidence type="ECO:0000256" key="18">
    <source>
        <dbReference type="PROSITE-ProRule" id="PRU00283"/>
    </source>
</evidence>
<keyword evidence="7 18" id="KW-0067">ATP-binding</keyword>
<keyword evidence="14" id="KW-0968">Cytoplasmic vesicle</keyword>
<dbReference type="Pfam" id="PF16183">
    <property type="entry name" value="Kinesin_assoc"/>
    <property type="match status" value="1"/>
</dbReference>
<dbReference type="PROSITE" id="PS00411">
    <property type="entry name" value="KINESIN_MOTOR_1"/>
    <property type="match status" value="1"/>
</dbReference>
<evidence type="ECO:0000313" key="23">
    <source>
        <dbReference type="Ensembl" id="ENSOKIP00005030006.1"/>
    </source>
</evidence>
<evidence type="ECO:0000256" key="10">
    <source>
        <dbReference type="ARBA" id="ARBA00023136"/>
    </source>
</evidence>
<dbReference type="PROSITE" id="PS50067">
    <property type="entry name" value="KINESIN_MOTOR_2"/>
    <property type="match status" value="1"/>
</dbReference>
<proteinExistence type="inferred from homology"/>
<dbReference type="SMART" id="SM00240">
    <property type="entry name" value="FHA"/>
    <property type="match status" value="1"/>
</dbReference>
<keyword evidence="11 18" id="KW-0505">Motor protein</keyword>
<dbReference type="Proteomes" id="UP000694557">
    <property type="component" value="Unassembled WGS sequence"/>
</dbReference>
<dbReference type="Ensembl" id="ENSOKIT00005031728.1">
    <property type="protein sequence ID" value="ENSOKIP00005030006.1"/>
    <property type="gene ID" value="ENSOKIG00005012699.1"/>
</dbReference>
<dbReference type="SMART" id="SM00233">
    <property type="entry name" value="PH"/>
    <property type="match status" value="1"/>
</dbReference>
<dbReference type="SUPFAM" id="SSF49879">
    <property type="entry name" value="SMAD/FHA domain"/>
    <property type="match status" value="1"/>
</dbReference>
<comment type="subcellular location">
    <subcellularLocation>
        <location evidence="1">Cytoplasm</location>
        <location evidence="1">Cytoskeleton</location>
    </subcellularLocation>
    <subcellularLocation>
        <location evidence="2">Cytoplasmic vesicle</location>
        <location evidence="2">Secretory vesicle membrane</location>
    </subcellularLocation>
    <subcellularLocation>
        <location evidence="15">Synapse</location>
    </subcellularLocation>
</comment>
<feature type="region of interest" description="Disordered" evidence="20">
    <location>
        <begin position="1452"/>
        <end position="1484"/>
    </location>
</feature>
<dbReference type="FunFam" id="3.40.850.10:FF:000004">
    <property type="entry name" value="Kinesin-like protein isoform 2"/>
    <property type="match status" value="1"/>
</dbReference>
<keyword evidence="8" id="KW-0770">Synapse</keyword>
<reference evidence="23" key="1">
    <citation type="submission" date="2025-08" db="UniProtKB">
        <authorList>
            <consortium name="Ensembl"/>
        </authorList>
    </citation>
    <scope>IDENTIFICATION</scope>
</reference>
<evidence type="ECO:0000256" key="16">
    <source>
        <dbReference type="ARBA" id="ARBA00050273"/>
    </source>
</evidence>
<evidence type="ECO:0000256" key="9">
    <source>
        <dbReference type="ARBA" id="ARBA00023054"/>
    </source>
</evidence>
<dbReference type="PANTHER" id="PTHR47117">
    <property type="entry name" value="STAR-RELATED LIPID TRANSFER PROTEIN 9"/>
    <property type="match status" value="1"/>
</dbReference>
<dbReference type="FunFam" id="2.30.29.30:FF:000023">
    <property type="entry name" value="Kinesin family member 1B"/>
    <property type="match status" value="1"/>
</dbReference>
<evidence type="ECO:0000256" key="14">
    <source>
        <dbReference type="ARBA" id="ARBA00023329"/>
    </source>
</evidence>
<dbReference type="GO" id="GO:0045202">
    <property type="term" value="C:synapse"/>
    <property type="evidence" value="ECO:0007669"/>
    <property type="project" value="UniProtKB-SubCell"/>
</dbReference>
<dbReference type="EC" id="5.6.1.3" evidence="17"/>
<dbReference type="SUPFAM" id="SSF50729">
    <property type="entry name" value="PH domain-like"/>
    <property type="match status" value="1"/>
</dbReference>
<dbReference type="CDD" id="cd01233">
    <property type="entry name" value="PH_KIFIA_KIFIB"/>
    <property type="match status" value="1"/>
</dbReference>
<evidence type="ECO:0000259" key="22">
    <source>
        <dbReference type="PROSITE" id="PS50067"/>
    </source>
</evidence>
<dbReference type="Gene3D" id="2.30.29.30">
    <property type="entry name" value="Pleckstrin-homology domain (PH domain)/Phosphotyrosine-binding domain (PTB)"/>
    <property type="match status" value="1"/>
</dbReference>
<dbReference type="Pfam" id="PF00498">
    <property type="entry name" value="FHA"/>
    <property type="match status" value="1"/>
</dbReference>
<dbReference type="PRINTS" id="PR00380">
    <property type="entry name" value="KINESINHEAVY"/>
</dbReference>
<evidence type="ECO:0000256" key="19">
    <source>
        <dbReference type="SAM" id="Coils"/>
    </source>
</evidence>
<comment type="catalytic activity">
    <reaction evidence="16">
        <text>ATP + H2O + a kinesin associated with a microtubule at position (n) = ADP + phosphate a kinesin associated with a microtubule at position (n+1, toward the plus end).</text>
        <dbReference type="EC" id="5.6.1.3"/>
    </reaction>
</comment>
<keyword evidence="4" id="KW-0597">Phosphoprotein</keyword>
<dbReference type="InterPro" id="IPR019821">
    <property type="entry name" value="Kinesin_motor_CS"/>
</dbReference>
<dbReference type="SUPFAM" id="SSF52540">
    <property type="entry name" value="P-loop containing nucleoside triphosphate hydrolases"/>
    <property type="match status" value="1"/>
</dbReference>
<dbReference type="InterPro" id="IPR027417">
    <property type="entry name" value="P-loop_NTPase"/>
</dbReference>
<dbReference type="GO" id="GO:0008574">
    <property type="term" value="F:plus-end-directed microtubule motor activity"/>
    <property type="evidence" value="ECO:0007669"/>
    <property type="project" value="UniProtKB-EC"/>
</dbReference>
<dbReference type="Gene3D" id="6.10.250.2520">
    <property type="match status" value="1"/>
</dbReference>
<dbReference type="GO" id="GO:0010970">
    <property type="term" value="P:transport along microtubule"/>
    <property type="evidence" value="ECO:0007669"/>
    <property type="project" value="UniProtKB-ARBA"/>
</dbReference>
<evidence type="ECO:0000256" key="3">
    <source>
        <dbReference type="ARBA" id="ARBA00022490"/>
    </source>
</evidence>
<dbReference type="Gene3D" id="2.60.200.20">
    <property type="match status" value="1"/>
</dbReference>
<evidence type="ECO:0000256" key="1">
    <source>
        <dbReference type="ARBA" id="ARBA00004245"/>
    </source>
</evidence>
<evidence type="ECO:0000256" key="12">
    <source>
        <dbReference type="ARBA" id="ARBA00023212"/>
    </source>
</evidence>
<keyword evidence="13" id="KW-0413">Isomerase</keyword>
<dbReference type="GO" id="GO:0005874">
    <property type="term" value="C:microtubule"/>
    <property type="evidence" value="ECO:0007669"/>
    <property type="project" value="UniProtKB-KW"/>
</dbReference>
<feature type="compositionally biased region" description="Low complexity" evidence="20">
    <location>
        <begin position="1461"/>
        <end position="1484"/>
    </location>
</feature>
<dbReference type="PANTHER" id="PTHR47117:SF4">
    <property type="entry name" value="KINESIN-LIKE PROTEIN KIF1B ISOFORM X1"/>
    <property type="match status" value="1"/>
</dbReference>
<keyword evidence="9 19" id="KW-0175">Coiled coil</keyword>
<keyword evidence="5" id="KW-0493">Microtubule</keyword>
<dbReference type="InterPro" id="IPR001752">
    <property type="entry name" value="Kinesin_motor_dom"/>
</dbReference>
<dbReference type="SMART" id="SM00129">
    <property type="entry name" value="KISc"/>
    <property type="match status" value="1"/>
</dbReference>
<feature type="region of interest" description="Disordered" evidence="20">
    <location>
        <begin position="1559"/>
        <end position="1602"/>
    </location>
</feature>
<feature type="coiled-coil region" evidence="19">
    <location>
        <begin position="633"/>
        <end position="675"/>
    </location>
</feature>
<sequence>MSGASVKVAVRVRPFNSRETSKESKCIIQMQGNSTIISNPKNPKDPAKSFSFDHSYWSHTTPEDPTFASQSLVYNDLGKEMLQHAFDGYNVCIFAYGQTGAGKSYTMMGRQEEGQEGIIPLLCEELFEKINDNNKDEISFSVEVSYMEIYCERVRDLLNPKNKGNLRVREHPLLGPYVEDLSKLAVTSYNDINDLMDAGNKARTVAATNMNETSSRSHAVFTIVFTQRKYDSETDLSTEKVSKISLVDLAGSERADSTGAKGTRLKEGANINKSLTTLGKVISALAEVSKKKKKTDFIPYRDSVLTWLLRENLGGNSRTAMVAALSPADINYDETLSTLRYADRAKQIKCNAVINEDPNNKLVRELKDEVTRLKDLLRAQGLGDILDTPIGSLTASPSSGSLCSLVGPQSVTSIQERIMSTPGGEEAIERLKESEKIIAELNETWEEKLRKTEAIRMEREALLAEMGVAIREDGGTLGVFSPKKTPHLVNLNEDPLMSECLLYYIKDGITRVGQADTERRQDIVLSGAHIKEEHCIFRSERNANGDVVVLMVPCEGSETYVNGKRVGASVQLRSGNRIIMGKNHVFRFNHPEQARAEKEEKEKETPTAETPVEPVDWTFAQRELLEKQGIDMKQEMEKRLTEMEILYKKEKEEADQLLEQQRLVYESKLQELQKQVETCSLAVETPDEEEDEEEEEEVPWTQHEFELAQWAFRKWRYHQFTSLRDQLWGNAVYLKEANAISVELKKKVQFQFVLLTDTLYSPLPPELSPPELEKERDSRPFPRTVVAVEIQDLKNGATHYWSLEKLKQRLDQMREMYDRAGEMASSNQDDNEGALTGNDPFYDRFHWFKLVGSSPIFHGCVNEQRLADRTPSPTFSTADSDITELADERQSEMSDYLDDEAFVDDTSSDAGTEEGSDIFSDGQDPFYDRSPWFILVGRAFVYLSNLLYPVPLVHRVAIVTEKGDVRGFLRVGVQAIAADEEAPDYGSGVRQSGTAKISFDDEYFKKNDFPSTVMTCSGLSLEELRFVEGQGQSSEIITPSEEQNRINDMDLKLVQGNLVDPKLSREEGLAGQLEVGSIFTFRVTVLQASGILPEYADIFCQFNFLHRHDEAFSTEPLKNSGKGTPLGFYHVQNISVEVTESFIEYIKTKPIVFEVEWSPAHIQYLNTISKSNLGQCVSKYDLLVWFEISELEPTGEYIPAVVDHSGGLPCHGTYLLHQGIQRRITVTLIHEKGSELHWKDVRELVVGRIRNKPEVDDSAADAVLSLNIISAKNIKSSHNANRTFYRFEAVWDSSLHNSLLLNRVTPYGEKIFMTLSAYLELDHCIQPAIITKDICMVFYSRDAKISPPRSLRNLFGSGYSKTPDCNRVTGIYELSLCKMSDTGSPGMQRRRRKILDTSVAYVRGEENLAGWRPRGDSLILEHQWELEKMEQLHEVEKTRHLLLLREKLVETAPATGPGGPTSKSLSESLSPSMSSGTLSTSTSISSQISSTTFESAITPSESSGYDSADIESLVDREKELATKCLRLLTHTFNSEYNQVCNSISDCKLSDISPMGRDPSVTSFSSATLTPSSTCPSLADSRCSSVDQKTPEANSRASSPSCSDYENFPMVPTLETSYLARAGKNEFLNLVPDIEEMRPGSVVSKKGFLSFMEPRSNSWVKHFVVVRRPYVFIYNNDKDPVERGVLNLSTAQVEYSEDQQAMLKTPNTFAVCTKHRGILLQANNDKDMNDWLYAFNPLLAGTIRSKLARRRSGLLKN</sequence>
<dbReference type="Pfam" id="PF00169">
    <property type="entry name" value="PH"/>
    <property type="match status" value="1"/>
</dbReference>
<dbReference type="GO" id="GO:0030658">
    <property type="term" value="C:transport vesicle membrane"/>
    <property type="evidence" value="ECO:0007669"/>
    <property type="project" value="UniProtKB-SubCell"/>
</dbReference>
<dbReference type="GO" id="GO:0005524">
    <property type="term" value="F:ATP binding"/>
    <property type="evidence" value="ECO:0007669"/>
    <property type="project" value="UniProtKB-UniRule"/>
</dbReference>
<feature type="domain" description="PH" evidence="21">
    <location>
        <begin position="1641"/>
        <end position="1739"/>
    </location>
</feature>
<evidence type="ECO:0000313" key="24">
    <source>
        <dbReference type="Proteomes" id="UP000694557"/>
    </source>
</evidence>
<evidence type="ECO:0000256" key="13">
    <source>
        <dbReference type="ARBA" id="ARBA00023235"/>
    </source>
</evidence>
<keyword evidence="24" id="KW-1185">Reference proteome</keyword>
<evidence type="ECO:0000256" key="7">
    <source>
        <dbReference type="ARBA" id="ARBA00022840"/>
    </source>
</evidence>
<dbReference type="InterPro" id="IPR022164">
    <property type="entry name" value="Kinesin-like"/>
</dbReference>
<dbReference type="PROSITE" id="PS50003">
    <property type="entry name" value="PH_DOMAIN"/>
    <property type="match status" value="1"/>
</dbReference>
<feature type="domain" description="Kinesin motor" evidence="22">
    <location>
        <begin position="5"/>
        <end position="348"/>
    </location>
</feature>
<dbReference type="InterPro" id="IPR011993">
    <property type="entry name" value="PH-like_dom_sf"/>
</dbReference>
<dbReference type="InterPro" id="IPR032405">
    <property type="entry name" value="Kinesin_assoc"/>
</dbReference>
<keyword evidence="10" id="KW-0472">Membrane</keyword>
<feature type="binding site" evidence="18">
    <location>
        <begin position="97"/>
        <end position="104"/>
    </location>
    <ligand>
        <name>ATP</name>
        <dbReference type="ChEBI" id="CHEBI:30616"/>
    </ligand>
</feature>
<evidence type="ECO:0000256" key="20">
    <source>
        <dbReference type="SAM" id="MobiDB-lite"/>
    </source>
</evidence>
<dbReference type="FunFam" id="2.60.200.20:FF:000001">
    <property type="entry name" value="Kinesin family member 1B"/>
    <property type="match status" value="1"/>
</dbReference>
<name>A0A8C7FLF3_ONCKI</name>
<dbReference type="GeneTree" id="ENSGT00940000157445"/>
<evidence type="ECO:0000256" key="4">
    <source>
        <dbReference type="ARBA" id="ARBA00022553"/>
    </source>
</evidence>
<reference evidence="23" key="2">
    <citation type="submission" date="2025-09" db="UniProtKB">
        <authorList>
            <consortium name="Ensembl"/>
        </authorList>
    </citation>
    <scope>IDENTIFICATION</scope>
</reference>
<dbReference type="CDD" id="cd01365">
    <property type="entry name" value="KISc_KIF1A_KIF1B"/>
    <property type="match status" value="1"/>
</dbReference>
<dbReference type="InterPro" id="IPR022140">
    <property type="entry name" value="Kinesin-like_KIF1-typ"/>
</dbReference>
<dbReference type="InterPro" id="IPR036961">
    <property type="entry name" value="Kinesin_motor_dom_sf"/>
</dbReference>
<keyword evidence="12" id="KW-0206">Cytoskeleton</keyword>
<organism evidence="23 24">
    <name type="scientific">Oncorhynchus kisutch</name>
    <name type="common">Coho salmon</name>
    <name type="synonym">Salmo kisutch</name>
    <dbReference type="NCBI Taxonomy" id="8019"/>
    <lineage>
        <taxon>Eukaryota</taxon>
        <taxon>Metazoa</taxon>
        <taxon>Chordata</taxon>
        <taxon>Craniata</taxon>
        <taxon>Vertebrata</taxon>
        <taxon>Euteleostomi</taxon>
        <taxon>Actinopterygii</taxon>
        <taxon>Neopterygii</taxon>
        <taxon>Teleostei</taxon>
        <taxon>Protacanthopterygii</taxon>
        <taxon>Salmoniformes</taxon>
        <taxon>Salmonidae</taxon>
        <taxon>Salmoninae</taxon>
        <taxon>Oncorhynchus</taxon>
    </lineage>
</organism>